<dbReference type="InterPro" id="IPR036571">
    <property type="entry name" value="MECDP_synthase_sf"/>
</dbReference>
<sequence>MNPPTGQARGLRIGHGFDTHRLEAGDGVQLGGVFIPCAYRIVAHSDGDALIHALCDALLGAIAAGDIGKLFPDHDPQYRGIDSRRLLAEVMRRVNLAGYRVVNADLSLIAQAPRVSAHTAAMCEQLAQGLDVALDCVNVKATTNEGMDAIGEKQGLAAHAVVLLEAR</sequence>
<reference evidence="12 13" key="1">
    <citation type="journal article" date="2014" name="Int. J. Syst. Evol. Microbiol.">
        <title>Solimonas terrae sp. nov., isolated from soil.</title>
        <authorList>
            <person name="Kim S.J."/>
            <person name="Moon J.Y."/>
            <person name="Weon H.Y."/>
            <person name="Ahn J.H."/>
            <person name="Chen W.M."/>
            <person name="Kwon S.W."/>
        </authorList>
    </citation>
    <scope>NUCLEOTIDE SEQUENCE [LARGE SCALE GENOMIC DNA]</scope>
    <source>
        <strain evidence="12 13">KIS83-12</strain>
    </source>
</reference>
<evidence type="ECO:0000256" key="6">
    <source>
        <dbReference type="ARBA" id="ARBA00022723"/>
    </source>
</evidence>
<dbReference type="UniPathway" id="UPA00056">
    <property type="reaction ID" value="UER00095"/>
</dbReference>
<dbReference type="CDD" id="cd00554">
    <property type="entry name" value="MECDP_synthase"/>
    <property type="match status" value="1"/>
</dbReference>
<dbReference type="InterPro" id="IPR003526">
    <property type="entry name" value="MECDP_synthase"/>
</dbReference>
<dbReference type="NCBIfam" id="TIGR00151">
    <property type="entry name" value="ispF"/>
    <property type="match status" value="1"/>
</dbReference>
<feature type="site" description="Transition state stabilizer" evidence="9">
    <location>
        <position position="44"/>
    </location>
</feature>
<evidence type="ECO:0000256" key="5">
    <source>
        <dbReference type="ARBA" id="ARBA00012579"/>
    </source>
</evidence>
<comment type="function">
    <text evidence="9">Involved in the biosynthesis of isopentenyl diphosphate (IPP) and dimethylallyl diphosphate (DMAPP), two major building blocks of isoprenoid compounds. Catalyzes the conversion of 4-diphosphocytidyl-2-C-methyl-D-erythritol 2-phosphate (CDP-ME2P) to 2-C-methyl-D-erythritol 2,4-cyclodiphosphate (ME-CPP) with a corresponding release of cytidine 5-monophosphate (CMP).</text>
</comment>
<dbReference type="SUPFAM" id="SSF69765">
    <property type="entry name" value="IpsF-like"/>
    <property type="match status" value="1"/>
</dbReference>
<evidence type="ECO:0000259" key="11">
    <source>
        <dbReference type="Pfam" id="PF02542"/>
    </source>
</evidence>
<dbReference type="GO" id="GO:0019288">
    <property type="term" value="P:isopentenyl diphosphate biosynthetic process, methylerythritol 4-phosphate pathway"/>
    <property type="evidence" value="ECO:0007669"/>
    <property type="project" value="UniProtKB-UniRule"/>
</dbReference>
<evidence type="ECO:0000256" key="8">
    <source>
        <dbReference type="ARBA" id="ARBA00023239"/>
    </source>
</evidence>
<evidence type="ECO:0000256" key="7">
    <source>
        <dbReference type="ARBA" id="ARBA00023229"/>
    </source>
</evidence>
<comment type="cofactor">
    <cofactor evidence="9">
        <name>a divalent metal cation</name>
        <dbReference type="ChEBI" id="CHEBI:60240"/>
    </cofactor>
    <text evidence="9">Binds 1 divalent metal cation per subunit.</text>
</comment>
<name>A0A6M2BML8_9GAMM</name>
<evidence type="ECO:0000313" key="12">
    <source>
        <dbReference type="EMBL" id="NGY03540.1"/>
    </source>
</evidence>
<keyword evidence="8 9" id="KW-0456">Lyase</keyword>
<dbReference type="EMBL" id="JAAMOW010000001">
    <property type="protein sequence ID" value="NGY03540.1"/>
    <property type="molecule type" value="Genomic_DNA"/>
</dbReference>
<proteinExistence type="inferred from homology"/>
<comment type="similarity">
    <text evidence="3 9 10">Belongs to the IspF family.</text>
</comment>
<evidence type="ECO:0000256" key="1">
    <source>
        <dbReference type="ARBA" id="ARBA00000200"/>
    </source>
</evidence>
<comment type="catalytic activity">
    <reaction evidence="1 9 10">
        <text>4-CDP-2-C-methyl-D-erythritol 2-phosphate = 2-C-methyl-D-erythritol 2,4-cyclic diphosphate + CMP</text>
        <dbReference type="Rhea" id="RHEA:23864"/>
        <dbReference type="ChEBI" id="CHEBI:57919"/>
        <dbReference type="ChEBI" id="CHEBI:58483"/>
        <dbReference type="ChEBI" id="CHEBI:60377"/>
        <dbReference type="EC" id="4.6.1.12"/>
    </reaction>
</comment>
<feature type="binding site" evidence="9">
    <location>
        <begin position="142"/>
        <end position="145"/>
    </location>
    <ligand>
        <name>4-CDP-2-C-methyl-D-erythritol 2-phosphate</name>
        <dbReference type="ChEBI" id="CHEBI:57919"/>
    </ligand>
</feature>
<dbReference type="PANTHER" id="PTHR43181">
    <property type="entry name" value="2-C-METHYL-D-ERYTHRITOL 2,4-CYCLODIPHOSPHATE SYNTHASE, CHLOROPLASTIC"/>
    <property type="match status" value="1"/>
</dbReference>
<dbReference type="GO" id="GO:0008685">
    <property type="term" value="F:2-C-methyl-D-erythritol 2,4-cyclodiphosphate synthase activity"/>
    <property type="evidence" value="ECO:0007669"/>
    <property type="project" value="UniProtKB-UniRule"/>
</dbReference>
<feature type="binding site" evidence="9">
    <location>
        <begin position="66"/>
        <end position="68"/>
    </location>
    <ligand>
        <name>4-CDP-2-C-methyl-D-erythritol 2-phosphate</name>
        <dbReference type="ChEBI" id="CHEBI:57919"/>
    </ligand>
</feature>
<dbReference type="PANTHER" id="PTHR43181:SF1">
    <property type="entry name" value="2-C-METHYL-D-ERYTHRITOL 2,4-CYCLODIPHOSPHATE SYNTHASE, CHLOROPLASTIC"/>
    <property type="match status" value="1"/>
</dbReference>
<dbReference type="AlphaFoldDB" id="A0A6M2BML8"/>
<dbReference type="HAMAP" id="MF_00107">
    <property type="entry name" value="IspF"/>
    <property type="match status" value="1"/>
</dbReference>
<dbReference type="Proteomes" id="UP000472676">
    <property type="component" value="Unassembled WGS sequence"/>
</dbReference>
<feature type="binding site" evidence="9">
    <location>
        <begin position="44"/>
        <end position="45"/>
    </location>
    <ligand>
        <name>4-CDP-2-C-methyl-D-erythritol 2-phosphate</name>
        <dbReference type="ChEBI" id="CHEBI:57919"/>
    </ligand>
</feature>
<dbReference type="GO" id="GO:0046872">
    <property type="term" value="F:metal ion binding"/>
    <property type="evidence" value="ECO:0007669"/>
    <property type="project" value="UniProtKB-KW"/>
</dbReference>
<organism evidence="12 13">
    <name type="scientific">Solimonas terrae</name>
    <dbReference type="NCBI Taxonomy" id="1396819"/>
    <lineage>
        <taxon>Bacteria</taxon>
        <taxon>Pseudomonadati</taxon>
        <taxon>Pseudomonadota</taxon>
        <taxon>Gammaproteobacteria</taxon>
        <taxon>Nevskiales</taxon>
        <taxon>Nevskiaceae</taxon>
        <taxon>Solimonas</taxon>
    </lineage>
</organism>
<evidence type="ECO:0000256" key="3">
    <source>
        <dbReference type="ARBA" id="ARBA00008480"/>
    </source>
</evidence>
<protein>
    <recommendedName>
        <fullName evidence="5 9">2-C-methyl-D-erythritol 2,4-cyclodiphosphate synthase</fullName>
        <shortName evidence="9">MECDP-synthase</shortName>
        <shortName evidence="9">MECPP-synthase</shortName>
        <shortName evidence="9">MECPS</shortName>
        <ecNumber evidence="5 9">4.6.1.12</ecNumber>
    </recommendedName>
</protein>
<evidence type="ECO:0000256" key="2">
    <source>
        <dbReference type="ARBA" id="ARBA00004709"/>
    </source>
</evidence>
<gene>
    <name evidence="9 12" type="primary">ispF</name>
    <name evidence="12" type="ORF">G7Y85_02055</name>
</gene>
<feature type="binding site" evidence="9">
    <location>
        <position position="20"/>
    </location>
    <ligand>
        <name>a divalent metal cation</name>
        <dbReference type="ChEBI" id="CHEBI:60240"/>
    </ligand>
</feature>
<evidence type="ECO:0000256" key="10">
    <source>
        <dbReference type="RuleBase" id="RU004395"/>
    </source>
</evidence>
<feature type="domain" description="2-C-methyl-D-erythritol 2,4-cyclodiphosphate synthase" evidence="11">
    <location>
        <begin position="11"/>
        <end position="164"/>
    </location>
</feature>
<keyword evidence="6 9" id="KW-0479">Metal-binding</keyword>
<dbReference type="Gene3D" id="3.30.1330.50">
    <property type="entry name" value="2-C-methyl-D-erythritol 2,4-cyclodiphosphate synthase"/>
    <property type="match status" value="1"/>
</dbReference>
<dbReference type="RefSeq" id="WP_166251029.1">
    <property type="nucleotide sequence ID" value="NZ_JAAMOW010000001.1"/>
</dbReference>
<dbReference type="Pfam" id="PF02542">
    <property type="entry name" value="YgbB"/>
    <property type="match status" value="1"/>
</dbReference>
<accession>A0A6M2BML8</accession>
<dbReference type="EC" id="4.6.1.12" evidence="5 9"/>
<feature type="binding site" evidence="9">
    <location>
        <begin position="71"/>
        <end position="75"/>
    </location>
    <ligand>
        <name>4-CDP-2-C-methyl-D-erythritol 2-phosphate</name>
        <dbReference type="ChEBI" id="CHEBI:57919"/>
    </ligand>
</feature>
<feature type="binding site" evidence="9">
    <location>
        <position position="52"/>
    </location>
    <ligand>
        <name>a divalent metal cation</name>
        <dbReference type="ChEBI" id="CHEBI:60240"/>
    </ligand>
</feature>
<evidence type="ECO:0000313" key="13">
    <source>
        <dbReference type="Proteomes" id="UP000472676"/>
    </source>
</evidence>
<evidence type="ECO:0000256" key="4">
    <source>
        <dbReference type="ARBA" id="ARBA00011233"/>
    </source>
</evidence>
<dbReference type="PROSITE" id="PS01350">
    <property type="entry name" value="ISPF"/>
    <property type="match status" value="1"/>
</dbReference>
<dbReference type="GO" id="GO:0016114">
    <property type="term" value="P:terpenoid biosynthetic process"/>
    <property type="evidence" value="ECO:0007669"/>
    <property type="project" value="InterPro"/>
</dbReference>
<evidence type="ECO:0000256" key="9">
    <source>
        <dbReference type="HAMAP-Rule" id="MF_00107"/>
    </source>
</evidence>
<keyword evidence="7 9" id="KW-0414">Isoprene biosynthesis</keyword>
<dbReference type="InterPro" id="IPR020555">
    <property type="entry name" value="MECDP_synthase_CS"/>
</dbReference>
<comment type="caution">
    <text evidence="9">Lacks conserved residue(s) required for the propagation of feature annotation.</text>
</comment>
<feature type="binding site" evidence="9">
    <location>
        <position position="18"/>
    </location>
    <ligand>
        <name>a divalent metal cation</name>
        <dbReference type="ChEBI" id="CHEBI:60240"/>
    </ligand>
</feature>
<feature type="binding site" evidence="9">
    <location>
        <begin position="18"/>
        <end position="20"/>
    </location>
    <ligand>
        <name>4-CDP-2-C-methyl-D-erythritol 2-phosphate</name>
        <dbReference type="ChEBI" id="CHEBI:57919"/>
    </ligand>
</feature>
<comment type="pathway">
    <text evidence="2 9">Isoprenoid biosynthesis; isopentenyl diphosphate biosynthesis via DXP pathway; isopentenyl diphosphate from 1-deoxy-D-xylulose 5-phosphate: step 4/6.</text>
</comment>
<comment type="subunit">
    <text evidence="4 9">Homotrimer.</text>
</comment>
<comment type="caution">
    <text evidence="12">The sequence shown here is derived from an EMBL/GenBank/DDBJ whole genome shotgun (WGS) entry which is preliminary data.</text>
</comment>
<feature type="site" description="Transition state stabilizer" evidence="9">
    <location>
        <position position="143"/>
    </location>
</feature>
<keyword evidence="13" id="KW-1185">Reference proteome</keyword>